<dbReference type="PANTHER" id="PTHR11783">
    <property type="entry name" value="SULFOTRANSFERASE SULT"/>
    <property type="match status" value="1"/>
</dbReference>
<evidence type="ECO:0000256" key="1">
    <source>
        <dbReference type="ARBA" id="ARBA00005771"/>
    </source>
</evidence>
<dbReference type="GeneID" id="101861247"/>
<dbReference type="Pfam" id="PF00685">
    <property type="entry name" value="Sulfotransfer_1"/>
    <property type="match status" value="1"/>
</dbReference>
<protein>
    <submittedName>
        <fullName evidence="5">Sulfotransferase 1C4-like</fullName>
    </submittedName>
</protein>
<evidence type="ECO:0000313" key="5">
    <source>
        <dbReference type="RefSeq" id="XP_005111257.2"/>
    </source>
</evidence>
<keyword evidence="2" id="KW-0808">Transferase</keyword>
<gene>
    <name evidence="5" type="primary">LOC101861247</name>
</gene>
<organism evidence="4 5">
    <name type="scientific">Aplysia californica</name>
    <name type="common">California sea hare</name>
    <dbReference type="NCBI Taxonomy" id="6500"/>
    <lineage>
        <taxon>Eukaryota</taxon>
        <taxon>Metazoa</taxon>
        <taxon>Spiralia</taxon>
        <taxon>Lophotrochozoa</taxon>
        <taxon>Mollusca</taxon>
        <taxon>Gastropoda</taxon>
        <taxon>Heterobranchia</taxon>
        <taxon>Euthyneura</taxon>
        <taxon>Tectipleura</taxon>
        <taxon>Aplysiida</taxon>
        <taxon>Aplysioidea</taxon>
        <taxon>Aplysiidae</taxon>
        <taxon>Aplysia</taxon>
    </lineage>
</organism>
<dbReference type="SUPFAM" id="SSF52540">
    <property type="entry name" value="P-loop containing nucleoside triphosphate hydrolases"/>
    <property type="match status" value="1"/>
</dbReference>
<dbReference type="InterPro" id="IPR000863">
    <property type="entry name" value="Sulfotransferase_dom"/>
</dbReference>
<proteinExistence type="inferred from homology"/>
<reference evidence="5" key="1">
    <citation type="submission" date="2025-08" db="UniProtKB">
        <authorList>
            <consortium name="RefSeq"/>
        </authorList>
    </citation>
    <scope>IDENTIFICATION</scope>
</reference>
<dbReference type="Proteomes" id="UP000694888">
    <property type="component" value="Unplaced"/>
</dbReference>
<evidence type="ECO:0000313" key="4">
    <source>
        <dbReference type="Proteomes" id="UP000694888"/>
    </source>
</evidence>
<evidence type="ECO:0000256" key="2">
    <source>
        <dbReference type="ARBA" id="ARBA00022679"/>
    </source>
</evidence>
<dbReference type="RefSeq" id="XP_005111257.2">
    <property type="nucleotide sequence ID" value="XM_005111200.2"/>
</dbReference>
<name>A0ABM0K8E7_APLCA</name>
<evidence type="ECO:0000259" key="3">
    <source>
        <dbReference type="Pfam" id="PF00685"/>
    </source>
</evidence>
<sequence length="174" mass="21066">MAQERNIILQKALDKLSKMATEVFDCGNRIVIYQKREDVIQLQQEIRQLEIRPDDVIYCGFPRSGSHWFFEVANMVLHRSTRFEHGLFIERHLDTVRLDIIRDTFPTLPSPRVLASHRWFQFLPKQAFEKKPRLVYVLRNPKDAWVSYFKFLKSYKSEDWYFSGSWEEFFELQR</sequence>
<dbReference type="InterPro" id="IPR027417">
    <property type="entry name" value="P-loop_NTPase"/>
</dbReference>
<dbReference type="Gene3D" id="3.40.50.300">
    <property type="entry name" value="P-loop containing nucleotide triphosphate hydrolases"/>
    <property type="match status" value="1"/>
</dbReference>
<feature type="domain" description="Sulfotransferase" evidence="3">
    <location>
        <begin position="53"/>
        <end position="172"/>
    </location>
</feature>
<accession>A0ABM0K8E7</accession>
<keyword evidence="4" id="KW-1185">Reference proteome</keyword>
<comment type="similarity">
    <text evidence="1">Belongs to the sulfotransferase 1 family.</text>
</comment>